<dbReference type="AlphaFoldDB" id="A0A1E5GV52"/>
<feature type="compositionally biased region" description="Polar residues" evidence="1">
    <location>
        <begin position="23"/>
        <end position="40"/>
    </location>
</feature>
<comment type="caution">
    <text evidence="4">The sequence shown here is derived from an EMBL/GenBank/DDBJ whole genome shotgun (WGS) entry which is preliminary data.</text>
</comment>
<evidence type="ECO:0000256" key="1">
    <source>
        <dbReference type="SAM" id="MobiDB-lite"/>
    </source>
</evidence>
<keyword evidence="5" id="KW-1185">Reference proteome</keyword>
<keyword evidence="3" id="KW-0732">Signal</keyword>
<name>A0A1E5GV52_9ENTE</name>
<proteinExistence type="predicted"/>
<keyword evidence="2" id="KW-1133">Transmembrane helix</keyword>
<accession>A0A1E5GV52</accession>
<dbReference type="Proteomes" id="UP000094764">
    <property type="component" value="Unassembled WGS sequence"/>
</dbReference>
<organism evidence="4 5">
    <name type="scientific">Enterococcus quebecensis</name>
    <dbReference type="NCBI Taxonomy" id="903983"/>
    <lineage>
        <taxon>Bacteria</taxon>
        <taxon>Bacillati</taxon>
        <taxon>Bacillota</taxon>
        <taxon>Bacilli</taxon>
        <taxon>Lactobacillales</taxon>
        <taxon>Enterococcaceae</taxon>
        <taxon>Enterococcus</taxon>
    </lineage>
</organism>
<dbReference type="RefSeq" id="WP_069634958.1">
    <property type="nucleotide sequence ID" value="NZ_JXKZ01000009.1"/>
</dbReference>
<dbReference type="STRING" id="903983.BCR23_06355"/>
<feature type="chain" id="PRO_5009177838" evidence="3">
    <location>
        <begin position="26"/>
        <end position="124"/>
    </location>
</feature>
<feature type="transmembrane region" description="Helical" evidence="2">
    <location>
        <begin position="81"/>
        <end position="104"/>
    </location>
</feature>
<evidence type="ECO:0000313" key="5">
    <source>
        <dbReference type="Proteomes" id="UP000094764"/>
    </source>
</evidence>
<dbReference type="NCBIfam" id="TIGR01167">
    <property type="entry name" value="LPXTG_anchor"/>
    <property type="match status" value="1"/>
</dbReference>
<evidence type="ECO:0000256" key="2">
    <source>
        <dbReference type="SAM" id="Phobius"/>
    </source>
</evidence>
<gene>
    <name evidence="4" type="ORF">BCR23_06355</name>
</gene>
<evidence type="ECO:0000256" key="3">
    <source>
        <dbReference type="SAM" id="SignalP"/>
    </source>
</evidence>
<keyword evidence="2" id="KW-0472">Membrane</keyword>
<dbReference type="EMBL" id="MIKB01000013">
    <property type="protein sequence ID" value="OEG16507.1"/>
    <property type="molecule type" value="Genomic_DNA"/>
</dbReference>
<feature type="region of interest" description="Disordered" evidence="1">
    <location>
        <begin position="23"/>
        <end position="70"/>
    </location>
</feature>
<reference evidence="5" key="1">
    <citation type="submission" date="2016-09" db="EMBL/GenBank/DDBJ databases">
        <authorList>
            <person name="Gulvik C.A."/>
        </authorList>
    </citation>
    <scope>NUCLEOTIDE SEQUENCE [LARGE SCALE GENOMIC DNA]</scope>
    <source>
        <strain evidence="5">LMG 26306</strain>
    </source>
</reference>
<protein>
    <submittedName>
        <fullName evidence="4">Uncharacterized protein</fullName>
    </submittedName>
</protein>
<sequence>MGKNRLLVLLLVFICLSVSPKTGNAEEQNVGNQASSQASITFVHDNTPPKSNDDSKNQGKILGDLGLGQGKRLPNTGEVKMIMLIASGYLIIGILIVISASKYLTRGKKNEIMEINVINNSTIR</sequence>
<evidence type="ECO:0000313" key="4">
    <source>
        <dbReference type="EMBL" id="OEG16507.1"/>
    </source>
</evidence>
<keyword evidence="2" id="KW-0812">Transmembrane</keyword>
<feature type="signal peptide" evidence="3">
    <location>
        <begin position="1"/>
        <end position="25"/>
    </location>
</feature>